<comment type="caution">
    <text evidence="4">The sequence shown here is derived from an EMBL/GenBank/DDBJ whole genome shotgun (WGS) entry which is preliminary data.</text>
</comment>
<dbReference type="InterPro" id="IPR002164">
    <property type="entry name" value="NAP_family"/>
</dbReference>
<dbReference type="PANTHER" id="PTHR11875">
    <property type="entry name" value="TESTIS-SPECIFIC Y-ENCODED PROTEIN"/>
    <property type="match status" value="1"/>
</dbReference>
<keyword evidence="5" id="KW-1185">Reference proteome</keyword>
<name>A0AAD4S917_9MAGN</name>
<reference evidence="4" key="1">
    <citation type="submission" date="2022-04" db="EMBL/GenBank/DDBJ databases">
        <title>A functionally conserved STORR gene fusion in Papaver species that diverged 16.8 million years ago.</title>
        <authorList>
            <person name="Catania T."/>
        </authorList>
    </citation>
    <scope>NUCLEOTIDE SEQUENCE</scope>
    <source>
        <strain evidence="4">S-188037</strain>
    </source>
</reference>
<evidence type="ECO:0000256" key="2">
    <source>
        <dbReference type="ARBA" id="ARBA00023186"/>
    </source>
</evidence>
<comment type="similarity">
    <text evidence="1 3">Belongs to the nucleosome assembly protein (NAP) family.</text>
</comment>
<dbReference type="SUPFAM" id="SSF143113">
    <property type="entry name" value="NAP-like"/>
    <property type="match status" value="2"/>
</dbReference>
<gene>
    <name evidence="4" type="ORF">MKW98_019547</name>
</gene>
<dbReference type="Gene3D" id="3.30.1120.90">
    <property type="entry name" value="Nucleosome assembly protein"/>
    <property type="match status" value="2"/>
</dbReference>
<dbReference type="GO" id="GO:0000724">
    <property type="term" value="P:double-strand break repair via homologous recombination"/>
    <property type="evidence" value="ECO:0007669"/>
    <property type="project" value="UniProtKB-ARBA"/>
</dbReference>
<keyword evidence="2" id="KW-0143">Chaperone</keyword>
<evidence type="ECO:0000313" key="5">
    <source>
        <dbReference type="Proteomes" id="UP001202328"/>
    </source>
</evidence>
<evidence type="ECO:0000256" key="1">
    <source>
        <dbReference type="ARBA" id="ARBA00009947"/>
    </source>
</evidence>
<dbReference type="GO" id="GO:0006334">
    <property type="term" value="P:nucleosome assembly"/>
    <property type="evidence" value="ECO:0007669"/>
    <property type="project" value="InterPro"/>
</dbReference>
<dbReference type="Pfam" id="PF00956">
    <property type="entry name" value="NAP"/>
    <property type="match status" value="2"/>
</dbReference>
<evidence type="ECO:0000313" key="4">
    <source>
        <dbReference type="EMBL" id="KAI3874974.1"/>
    </source>
</evidence>
<evidence type="ECO:0000256" key="3">
    <source>
        <dbReference type="RuleBase" id="RU003876"/>
    </source>
</evidence>
<sequence>MGPLLDDALEFLNPIMELQDEVDKVNQDEYERKFKLKENCKATLQWDENQGCLRRPCITSTQESMFQERSEIVETLPRFRPTALSADRRLLRYMNEEEQEILLKYLKSVHVSYHGGAKSGYTIHLNMDINPHFENLTLEKTFNFTNQRIYSKRGTAISFFKWYAEDTHNYRDLVAEEILVDFWPNAHKYYQIGRKKGTEKLEDADFIPCFWLIAFSSHYALHHLLSREDQKIFGFLNSVNFYCTLEFDENPYFEKDSLVKMISYTIMSIDPLQGYTDAKVNISVSDIHWKDGMDITSGNRRGFTDTGTSFFTWFTDLGCVAMKADDEVAKLIKRIYGQMQADIVYANIDDGKMVDLKAIDKTARFTPLRTFFV</sequence>
<dbReference type="EMBL" id="JAJJMB010012638">
    <property type="protein sequence ID" value="KAI3874974.1"/>
    <property type="molecule type" value="Genomic_DNA"/>
</dbReference>
<proteinExistence type="inferred from homology"/>
<accession>A0AAD4S917</accession>
<dbReference type="Proteomes" id="UP001202328">
    <property type="component" value="Unassembled WGS sequence"/>
</dbReference>
<dbReference type="GO" id="GO:0042393">
    <property type="term" value="F:histone binding"/>
    <property type="evidence" value="ECO:0007669"/>
    <property type="project" value="UniProtKB-ARBA"/>
</dbReference>
<dbReference type="AlphaFoldDB" id="A0AAD4S917"/>
<dbReference type="GO" id="GO:0005634">
    <property type="term" value="C:nucleus"/>
    <property type="evidence" value="ECO:0007669"/>
    <property type="project" value="InterPro"/>
</dbReference>
<organism evidence="4 5">
    <name type="scientific">Papaver atlanticum</name>
    <dbReference type="NCBI Taxonomy" id="357466"/>
    <lineage>
        <taxon>Eukaryota</taxon>
        <taxon>Viridiplantae</taxon>
        <taxon>Streptophyta</taxon>
        <taxon>Embryophyta</taxon>
        <taxon>Tracheophyta</taxon>
        <taxon>Spermatophyta</taxon>
        <taxon>Magnoliopsida</taxon>
        <taxon>Ranunculales</taxon>
        <taxon>Papaveraceae</taxon>
        <taxon>Papaveroideae</taxon>
        <taxon>Papaver</taxon>
    </lineage>
</organism>
<protein>
    <submittedName>
        <fullName evidence="4">Uncharacterized protein</fullName>
    </submittedName>
</protein>
<dbReference type="InterPro" id="IPR037231">
    <property type="entry name" value="NAP-like_sf"/>
</dbReference>